<dbReference type="InterPro" id="IPR016040">
    <property type="entry name" value="NAD(P)-bd_dom"/>
</dbReference>
<dbReference type="Proteomes" id="UP000288058">
    <property type="component" value="Unassembled WGS sequence"/>
</dbReference>
<feature type="domain" description="NAD(P)-binding" evidence="10">
    <location>
        <begin position="5"/>
        <end position="328"/>
    </location>
</feature>
<dbReference type="GO" id="GO:0006012">
    <property type="term" value="P:galactose metabolic process"/>
    <property type="evidence" value="ECO:0007669"/>
    <property type="project" value="UniProtKB-UniPathway"/>
</dbReference>
<dbReference type="Gene3D" id="3.90.25.10">
    <property type="entry name" value="UDP-galactose 4-epimerase, domain 1"/>
    <property type="match status" value="1"/>
</dbReference>
<evidence type="ECO:0000259" key="10">
    <source>
        <dbReference type="Pfam" id="PF16363"/>
    </source>
</evidence>
<evidence type="ECO:0000256" key="7">
    <source>
        <dbReference type="ARBA" id="ARBA00023027"/>
    </source>
</evidence>
<dbReference type="Gene3D" id="3.40.50.720">
    <property type="entry name" value="NAD(P)-binding Rossmann-like Domain"/>
    <property type="match status" value="1"/>
</dbReference>
<dbReference type="NCBIfam" id="NF007956">
    <property type="entry name" value="PRK10675.1"/>
    <property type="match status" value="1"/>
</dbReference>
<dbReference type="InterPro" id="IPR005886">
    <property type="entry name" value="UDP_G4E"/>
</dbReference>
<accession>A0A432Z1G1</accession>
<evidence type="ECO:0000313" key="11">
    <source>
        <dbReference type="EMBL" id="RUO71711.1"/>
    </source>
</evidence>
<dbReference type="PRINTS" id="PR01713">
    <property type="entry name" value="NUCEPIMERASE"/>
</dbReference>
<name>A0A432Z1G1_9GAMM</name>
<evidence type="ECO:0000256" key="3">
    <source>
        <dbReference type="ARBA" id="ARBA00004947"/>
    </source>
</evidence>
<reference evidence="12" key="1">
    <citation type="journal article" date="2018" name="Front. Microbiol.">
        <title>Genome-Based Analysis Reveals the Taxonomy and Diversity of the Family Idiomarinaceae.</title>
        <authorList>
            <person name="Liu Y."/>
            <person name="Lai Q."/>
            <person name="Shao Z."/>
        </authorList>
    </citation>
    <scope>NUCLEOTIDE SEQUENCE [LARGE SCALE GENOMIC DNA]</scope>
    <source>
        <strain evidence="12">R22</strain>
    </source>
</reference>
<evidence type="ECO:0000256" key="9">
    <source>
        <dbReference type="RuleBase" id="RU366046"/>
    </source>
</evidence>
<comment type="catalytic activity">
    <reaction evidence="1 9">
        <text>UDP-alpha-D-glucose = UDP-alpha-D-galactose</text>
        <dbReference type="Rhea" id="RHEA:22168"/>
        <dbReference type="ChEBI" id="CHEBI:58885"/>
        <dbReference type="ChEBI" id="CHEBI:66914"/>
        <dbReference type="EC" id="5.1.3.2"/>
    </reaction>
</comment>
<dbReference type="PANTHER" id="PTHR43725">
    <property type="entry name" value="UDP-GLUCOSE 4-EPIMERASE"/>
    <property type="match status" value="1"/>
</dbReference>
<evidence type="ECO:0000256" key="8">
    <source>
        <dbReference type="ARBA" id="ARBA00023235"/>
    </source>
</evidence>
<dbReference type="EC" id="5.1.3.2" evidence="5 9"/>
<keyword evidence="9" id="KW-0119">Carbohydrate metabolism</keyword>
<dbReference type="NCBIfam" id="TIGR01179">
    <property type="entry name" value="galE"/>
    <property type="match status" value="1"/>
</dbReference>
<comment type="pathway">
    <text evidence="3 9">Carbohydrate metabolism; galactose metabolism.</text>
</comment>
<dbReference type="InterPro" id="IPR036291">
    <property type="entry name" value="NAD(P)-bd_dom_sf"/>
</dbReference>
<proteinExistence type="inferred from homology"/>
<evidence type="ECO:0000313" key="12">
    <source>
        <dbReference type="Proteomes" id="UP000288058"/>
    </source>
</evidence>
<protein>
    <recommendedName>
        <fullName evidence="6 9">UDP-glucose 4-epimerase</fullName>
        <ecNumber evidence="5 9">5.1.3.2</ecNumber>
    </recommendedName>
</protein>
<organism evidence="11 12">
    <name type="scientific">Idiomarina ramblicola</name>
    <dbReference type="NCBI Taxonomy" id="263724"/>
    <lineage>
        <taxon>Bacteria</taxon>
        <taxon>Pseudomonadati</taxon>
        <taxon>Pseudomonadota</taxon>
        <taxon>Gammaproteobacteria</taxon>
        <taxon>Alteromonadales</taxon>
        <taxon>Idiomarinaceae</taxon>
        <taxon>Idiomarina</taxon>
    </lineage>
</organism>
<comment type="cofactor">
    <cofactor evidence="2 9">
        <name>NAD(+)</name>
        <dbReference type="ChEBI" id="CHEBI:57540"/>
    </cofactor>
</comment>
<keyword evidence="7 9" id="KW-0520">NAD</keyword>
<dbReference type="SUPFAM" id="SSF51735">
    <property type="entry name" value="NAD(P)-binding Rossmann-fold domains"/>
    <property type="match status" value="1"/>
</dbReference>
<evidence type="ECO:0000256" key="2">
    <source>
        <dbReference type="ARBA" id="ARBA00001911"/>
    </source>
</evidence>
<evidence type="ECO:0000256" key="4">
    <source>
        <dbReference type="ARBA" id="ARBA00007637"/>
    </source>
</evidence>
<dbReference type="GO" id="GO:0005829">
    <property type="term" value="C:cytosol"/>
    <property type="evidence" value="ECO:0007669"/>
    <property type="project" value="TreeGrafter"/>
</dbReference>
<dbReference type="OrthoDB" id="9803010at2"/>
<evidence type="ECO:0000256" key="5">
    <source>
        <dbReference type="ARBA" id="ARBA00013189"/>
    </source>
</evidence>
<gene>
    <name evidence="11" type="primary">galE</name>
    <name evidence="11" type="ORF">CWI78_04135</name>
</gene>
<dbReference type="GO" id="GO:0003978">
    <property type="term" value="F:UDP-glucose 4-epimerase activity"/>
    <property type="evidence" value="ECO:0007669"/>
    <property type="project" value="UniProtKB-UniRule"/>
</dbReference>
<evidence type="ECO:0000256" key="6">
    <source>
        <dbReference type="ARBA" id="ARBA00018569"/>
    </source>
</evidence>
<comment type="caution">
    <text evidence="11">The sequence shown here is derived from an EMBL/GenBank/DDBJ whole genome shotgun (WGS) entry which is preliminary data.</text>
</comment>
<dbReference type="UniPathway" id="UPA00214"/>
<comment type="subunit">
    <text evidence="9">Homodimer.</text>
</comment>
<evidence type="ECO:0000256" key="1">
    <source>
        <dbReference type="ARBA" id="ARBA00000083"/>
    </source>
</evidence>
<dbReference type="CDD" id="cd05247">
    <property type="entry name" value="UDP_G4E_1_SDR_e"/>
    <property type="match status" value="1"/>
</dbReference>
<keyword evidence="8 9" id="KW-0413">Isomerase</keyword>
<dbReference type="PANTHER" id="PTHR43725:SF47">
    <property type="entry name" value="UDP-GLUCOSE 4-EPIMERASE"/>
    <property type="match status" value="1"/>
</dbReference>
<dbReference type="AlphaFoldDB" id="A0A432Z1G1"/>
<dbReference type="RefSeq" id="WP_126780551.1">
    <property type="nucleotide sequence ID" value="NZ_PIQC01000003.1"/>
</dbReference>
<comment type="similarity">
    <text evidence="4 9">Belongs to the NAD(P)-dependent epimerase/dehydratase family.</text>
</comment>
<sequence>MMNILVTGGAGYIGSHTALQLLEQGYDVHIIDDLSNSSYEVITRIEKLSGRELTFSQGSVLDTQWLKQIMAQGSFDAVIHFAALKAVNESVEKPLQYYQTNVCGTLSLCEAMQSVGVGKLVFSSSAAVYGDAEKMPLSEESPLQTPLTPYGRTKLMAEQILSDIAAASDNWNVVLLRYFNPVGAHESGEIGEDLSQEPTNLMPIVMQVASGQKEQLSIFGNDYPTKDGSGVRDFIHVQDLASGHVKAIEHLNRRVQQQRLSVFNLGTGKGYSVKELVRAFEKQSGKRIECVLAERRSGDIAMSWADSSKAERELNWKATRNLNDMCTDAWRWYCQYPDGFK</sequence>
<keyword evidence="12" id="KW-1185">Reference proteome</keyword>
<dbReference type="Pfam" id="PF16363">
    <property type="entry name" value="GDP_Man_Dehyd"/>
    <property type="match status" value="1"/>
</dbReference>
<dbReference type="EMBL" id="PIQC01000003">
    <property type="protein sequence ID" value="RUO71711.1"/>
    <property type="molecule type" value="Genomic_DNA"/>
</dbReference>